<sequence>MYNKFTCYGTSADGVPSLSVSKERIWLPRAMSSKMITSLQLTSKCGKELRSAMCGCSSSTKRRYSLPLILFLVTDTQSSSG</sequence>
<reference evidence="1 2" key="1">
    <citation type="submission" date="2024-02" db="EMBL/GenBank/DDBJ databases">
        <title>Chromosome-level genome assembly of the Eurasian Minnow (Phoxinus phoxinus).</title>
        <authorList>
            <person name="Oriowo T.O."/>
            <person name="Martin S."/>
            <person name="Stange M."/>
            <person name="Chrysostomakis Y."/>
            <person name="Brown T."/>
            <person name="Winkler S."/>
            <person name="Kukowka S."/>
            <person name="Myers E.W."/>
            <person name="Bohne A."/>
        </authorList>
    </citation>
    <scope>NUCLEOTIDE SEQUENCE [LARGE SCALE GENOMIC DNA]</scope>
    <source>
        <strain evidence="1">ZFMK-TIS-60720</strain>
        <tissue evidence="1">Whole Organism</tissue>
    </source>
</reference>
<protein>
    <submittedName>
        <fullName evidence="1">Uncharacterized protein</fullName>
    </submittedName>
</protein>
<dbReference type="EMBL" id="JAYKXH010000022">
    <property type="protein sequence ID" value="KAK7127931.1"/>
    <property type="molecule type" value="Genomic_DNA"/>
</dbReference>
<dbReference type="Proteomes" id="UP001364617">
    <property type="component" value="Unassembled WGS sequence"/>
</dbReference>
<evidence type="ECO:0000313" key="2">
    <source>
        <dbReference type="Proteomes" id="UP001364617"/>
    </source>
</evidence>
<comment type="caution">
    <text evidence="1">The sequence shown here is derived from an EMBL/GenBank/DDBJ whole genome shotgun (WGS) entry which is preliminary data.</text>
</comment>
<proteinExistence type="predicted"/>
<keyword evidence="2" id="KW-1185">Reference proteome</keyword>
<evidence type="ECO:0000313" key="1">
    <source>
        <dbReference type="EMBL" id="KAK7127931.1"/>
    </source>
</evidence>
<dbReference type="AlphaFoldDB" id="A0AAN9GTK9"/>
<accession>A0AAN9GTK9</accession>
<name>A0AAN9GTK9_9TELE</name>
<gene>
    <name evidence="1" type="ORF">R3I93_020492</name>
</gene>
<organism evidence="1 2">
    <name type="scientific">Phoxinus phoxinus</name>
    <name type="common">Eurasian minnow</name>
    <dbReference type="NCBI Taxonomy" id="58324"/>
    <lineage>
        <taxon>Eukaryota</taxon>
        <taxon>Metazoa</taxon>
        <taxon>Chordata</taxon>
        <taxon>Craniata</taxon>
        <taxon>Vertebrata</taxon>
        <taxon>Euteleostomi</taxon>
        <taxon>Actinopterygii</taxon>
        <taxon>Neopterygii</taxon>
        <taxon>Teleostei</taxon>
        <taxon>Ostariophysi</taxon>
        <taxon>Cypriniformes</taxon>
        <taxon>Leuciscidae</taxon>
        <taxon>Phoxininae</taxon>
        <taxon>Phoxinus</taxon>
    </lineage>
</organism>